<keyword evidence="4" id="KW-1185">Reference proteome</keyword>
<accession>A0A1B9GXY0</accession>
<sequence length="266" mass="25589">MHFSLSVATILLSSLALAAPIAQGPGGLEDRFGSSSRSPSSLVDGQPTAPPLASITATGPPIPAGLSPSNDIASTLDINNKGKGLVNSDGQSIAGVTASASAGSVVGPDPGRDVDASNTNDKRIFGGFVNKDVDVGSDGPPEDTGGNSTDSPFSVSALLPFRSDVSASSSNAGAGGPLPSPIAAVVDNATPDTPTGAPTETAVNLDTENTLIAALESASASVTDMPAASDVPLRSPSGGSASISVGGASGSSLGLGGTDPSASPVV</sequence>
<protein>
    <submittedName>
        <fullName evidence="3">Uncharacterized protein</fullName>
    </submittedName>
</protein>
<evidence type="ECO:0000256" key="1">
    <source>
        <dbReference type="SAM" id="MobiDB-lite"/>
    </source>
</evidence>
<feature type="chain" id="PRO_5008627424" evidence="2">
    <location>
        <begin position="19"/>
        <end position="266"/>
    </location>
</feature>
<organism evidence="3 4">
    <name type="scientific">Kwoniella heveanensis BCC8398</name>
    <dbReference type="NCBI Taxonomy" id="1296120"/>
    <lineage>
        <taxon>Eukaryota</taxon>
        <taxon>Fungi</taxon>
        <taxon>Dikarya</taxon>
        <taxon>Basidiomycota</taxon>
        <taxon>Agaricomycotina</taxon>
        <taxon>Tremellomycetes</taxon>
        <taxon>Tremellales</taxon>
        <taxon>Cryptococcaceae</taxon>
        <taxon>Kwoniella</taxon>
    </lineage>
</organism>
<reference evidence="4" key="2">
    <citation type="submission" date="2013-12" db="EMBL/GenBank/DDBJ databases">
        <title>Evolution of pathogenesis and genome organization in the Tremellales.</title>
        <authorList>
            <person name="Cuomo C."/>
            <person name="Litvintseva A."/>
            <person name="Heitman J."/>
            <person name="Chen Y."/>
            <person name="Sun S."/>
            <person name="Springer D."/>
            <person name="Dromer F."/>
            <person name="Young S."/>
            <person name="Zeng Q."/>
            <person name="Chapman S."/>
            <person name="Gujja S."/>
            <person name="Saif S."/>
            <person name="Birren B."/>
        </authorList>
    </citation>
    <scope>NUCLEOTIDE SEQUENCE [LARGE SCALE GENOMIC DNA]</scope>
    <source>
        <strain evidence="4">BCC8398</strain>
    </source>
</reference>
<feature type="region of interest" description="Disordered" evidence="1">
    <location>
        <begin position="101"/>
        <end position="155"/>
    </location>
</feature>
<evidence type="ECO:0000313" key="4">
    <source>
        <dbReference type="Proteomes" id="UP000092666"/>
    </source>
</evidence>
<dbReference type="AlphaFoldDB" id="A0A1B9GXY0"/>
<name>A0A1B9GXY0_9TREE</name>
<feature type="signal peptide" evidence="2">
    <location>
        <begin position="1"/>
        <end position="18"/>
    </location>
</feature>
<feature type="compositionally biased region" description="Low complexity" evidence="1">
    <location>
        <begin position="235"/>
        <end position="246"/>
    </location>
</feature>
<dbReference type="Proteomes" id="UP000092666">
    <property type="component" value="Unassembled WGS sequence"/>
</dbReference>
<proteinExistence type="predicted"/>
<dbReference type="EMBL" id="KI669497">
    <property type="protein sequence ID" value="OCF35891.1"/>
    <property type="molecule type" value="Genomic_DNA"/>
</dbReference>
<evidence type="ECO:0000256" key="2">
    <source>
        <dbReference type="SAM" id="SignalP"/>
    </source>
</evidence>
<feature type="compositionally biased region" description="Polar residues" evidence="1">
    <location>
        <begin position="145"/>
        <end position="154"/>
    </location>
</feature>
<feature type="compositionally biased region" description="Basic and acidic residues" evidence="1">
    <location>
        <begin position="110"/>
        <end position="124"/>
    </location>
</feature>
<feature type="region of interest" description="Disordered" evidence="1">
    <location>
        <begin position="220"/>
        <end position="266"/>
    </location>
</feature>
<evidence type="ECO:0000313" key="3">
    <source>
        <dbReference type="EMBL" id="OCF35891.1"/>
    </source>
</evidence>
<reference evidence="3 4" key="1">
    <citation type="submission" date="2013-07" db="EMBL/GenBank/DDBJ databases">
        <title>The Genome Sequence of Cryptococcus heveanensis BCC8398.</title>
        <authorList>
            <consortium name="The Broad Institute Genome Sequencing Platform"/>
            <person name="Cuomo C."/>
            <person name="Litvintseva A."/>
            <person name="Chen Y."/>
            <person name="Heitman J."/>
            <person name="Sun S."/>
            <person name="Springer D."/>
            <person name="Dromer F."/>
            <person name="Young S.K."/>
            <person name="Zeng Q."/>
            <person name="Gargeya S."/>
            <person name="Fitzgerald M."/>
            <person name="Abouelleil A."/>
            <person name="Alvarado L."/>
            <person name="Berlin A.M."/>
            <person name="Chapman S.B."/>
            <person name="Dewar J."/>
            <person name="Goldberg J."/>
            <person name="Griggs A."/>
            <person name="Gujja S."/>
            <person name="Hansen M."/>
            <person name="Howarth C."/>
            <person name="Imamovic A."/>
            <person name="Larimer J."/>
            <person name="McCowan C."/>
            <person name="Murphy C."/>
            <person name="Pearson M."/>
            <person name="Priest M."/>
            <person name="Roberts A."/>
            <person name="Saif S."/>
            <person name="Shea T."/>
            <person name="Sykes S."/>
            <person name="Wortman J."/>
            <person name="Nusbaum C."/>
            <person name="Birren B."/>
        </authorList>
    </citation>
    <scope>NUCLEOTIDE SEQUENCE [LARGE SCALE GENOMIC DNA]</scope>
    <source>
        <strain evidence="3 4">BCC8398</strain>
    </source>
</reference>
<feature type="region of interest" description="Disordered" evidence="1">
    <location>
        <begin position="28"/>
        <end position="68"/>
    </location>
</feature>
<keyword evidence="2" id="KW-0732">Signal</keyword>
<feature type="compositionally biased region" description="Gly residues" evidence="1">
    <location>
        <begin position="247"/>
        <end position="257"/>
    </location>
</feature>
<gene>
    <name evidence="3" type="ORF">I316_02385</name>
</gene>